<protein>
    <submittedName>
        <fullName evidence="2">Uncharacterized protein</fullName>
    </submittedName>
</protein>
<gene>
    <name evidence="2" type="ORF">EJB05_33558</name>
</gene>
<comment type="caution">
    <text evidence="2">The sequence shown here is derived from an EMBL/GenBank/DDBJ whole genome shotgun (WGS) entry which is preliminary data.</text>
</comment>
<evidence type="ECO:0000313" key="3">
    <source>
        <dbReference type="Proteomes" id="UP000324897"/>
    </source>
</evidence>
<feature type="compositionally biased region" description="Low complexity" evidence="1">
    <location>
        <begin position="10"/>
        <end position="19"/>
    </location>
</feature>
<feature type="compositionally biased region" description="Polar residues" evidence="1">
    <location>
        <begin position="57"/>
        <end position="79"/>
    </location>
</feature>
<dbReference type="Gramene" id="TVU17518">
    <property type="protein sequence ID" value="TVU17518"/>
    <property type="gene ID" value="EJB05_33558"/>
</dbReference>
<feature type="region of interest" description="Disordered" evidence="1">
    <location>
        <begin position="207"/>
        <end position="292"/>
    </location>
</feature>
<organism evidence="2 3">
    <name type="scientific">Eragrostis curvula</name>
    <name type="common">weeping love grass</name>
    <dbReference type="NCBI Taxonomy" id="38414"/>
    <lineage>
        <taxon>Eukaryota</taxon>
        <taxon>Viridiplantae</taxon>
        <taxon>Streptophyta</taxon>
        <taxon>Embryophyta</taxon>
        <taxon>Tracheophyta</taxon>
        <taxon>Spermatophyta</taxon>
        <taxon>Magnoliopsida</taxon>
        <taxon>Liliopsida</taxon>
        <taxon>Poales</taxon>
        <taxon>Poaceae</taxon>
        <taxon>PACMAD clade</taxon>
        <taxon>Chloridoideae</taxon>
        <taxon>Eragrostideae</taxon>
        <taxon>Eragrostidinae</taxon>
        <taxon>Eragrostis</taxon>
    </lineage>
</organism>
<keyword evidence="3" id="KW-1185">Reference proteome</keyword>
<dbReference type="PANTHER" id="PTHR35717">
    <property type="entry name" value="OS05G0156200 PROTEIN"/>
    <property type="match status" value="1"/>
</dbReference>
<reference evidence="2 3" key="1">
    <citation type="journal article" date="2019" name="Sci. Rep.">
        <title>A high-quality genome of Eragrostis curvula grass provides insights into Poaceae evolution and supports new strategies to enhance forage quality.</title>
        <authorList>
            <person name="Carballo J."/>
            <person name="Santos B.A.C.M."/>
            <person name="Zappacosta D."/>
            <person name="Garbus I."/>
            <person name="Selva J.P."/>
            <person name="Gallo C.A."/>
            <person name="Diaz A."/>
            <person name="Albertini E."/>
            <person name="Caccamo M."/>
            <person name="Echenique V."/>
        </authorList>
    </citation>
    <scope>NUCLEOTIDE SEQUENCE [LARGE SCALE GENOMIC DNA]</scope>
    <source>
        <strain evidence="3">cv. Victoria</strain>
        <tissue evidence="2">Leaf</tissue>
    </source>
</reference>
<dbReference type="AlphaFoldDB" id="A0A5J9U2T6"/>
<dbReference type="OrthoDB" id="637546at2759"/>
<feature type="region of interest" description="Disordered" evidence="1">
    <location>
        <begin position="1"/>
        <end position="33"/>
    </location>
</feature>
<accession>A0A5J9U2T6</accession>
<name>A0A5J9U2T6_9POAL</name>
<proteinExistence type="predicted"/>
<feature type="compositionally biased region" description="Basic and acidic residues" evidence="1">
    <location>
        <begin position="270"/>
        <end position="292"/>
    </location>
</feature>
<evidence type="ECO:0000313" key="2">
    <source>
        <dbReference type="EMBL" id="TVU17518.1"/>
    </source>
</evidence>
<evidence type="ECO:0000256" key="1">
    <source>
        <dbReference type="SAM" id="MobiDB-lite"/>
    </source>
</evidence>
<feature type="region of interest" description="Disordered" evidence="1">
    <location>
        <begin position="57"/>
        <end position="140"/>
    </location>
</feature>
<feature type="compositionally biased region" description="Basic and acidic residues" evidence="1">
    <location>
        <begin position="207"/>
        <end position="258"/>
    </location>
</feature>
<dbReference type="EMBL" id="RWGY01000029">
    <property type="protein sequence ID" value="TVU17518.1"/>
    <property type="molecule type" value="Genomic_DNA"/>
</dbReference>
<sequence>MPPMAGGSGEAAMSPPSSGSSGGGKRGRDPEEDVYVDNLHSHKRYLSEIMASSLNGLSVGDSLTDNFMESPARSETSSCVRDEILSQYSPMSEDSDDYRCYDTQLNPNVSQADPMVSPSTSPMSSPHRHQKPQSALLPSNPYPLPSCSLSSVVCAHARRGSDNEGRFPSSPNDMCHGADLRRTALLRSVQMRVQGPHAYDLSFRQEQDHAHEHEDEHEHVHLEGLEEAERPSCRKSIDDEVAFRRPDHDFGQPEHEIDYIDNCPSGDSPSNRKFEQDDKNHCKYDTAMDKSR</sequence>
<feature type="compositionally biased region" description="Low complexity" evidence="1">
    <location>
        <begin position="114"/>
        <end position="125"/>
    </location>
</feature>
<dbReference type="Proteomes" id="UP000324897">
    <property type="component" value="Chromosome 7"/>
</dbReference>
<dbReference type="PANTHER" id="PTHR35717:SF1">
    <property type="entry name" value="OS05G0156200 PROTEIN"/>
    <property type="match status" value="1"/>
</dbReference>